<reference evidence="2" key="1">
    <citation type="journal article" date="2019" name="IScience">
        <title>Narwhal Genome Reveals Long-Term Low Genetic Diversity despite Current Large Abundance Size.</title>
        <authorList>
            <person name="Westbury M.V."/>
            <person name="Petersen B."/>
            <person name="Garde E."/>
            <person name="Heide-Jorgensen M.P."/>
            <person name="Lorenzen E.D."/>
        </authorList>
    </citation>
    <scope>NUCLEOTIDE SEQUENCE [LARGE SCALE GENOMIC DNA]</scope>
</reference>
<sequence length="427" mass="48191">ISSIDDVTSVQQVYQFFNKIDIQDSLHKQDDSPRLLQLGDHLLQGVSTNHLGAFCLIGQEIINFGDYPIKSTDHKAMLNLVVILSLLTNFTWFLRNMACVPLNSHSEEAEIGNINFRFTSTFRDSVPNTFGEAAMHFNDPGLLPTAIRLLQSSSSSTWKGAWLHSEEGLPNATRVAVMDPAYMLRAEWNPDVTAKLIKATIPLASSMSNRKKNQKCCWFKTGQRGQMNLKQECGHAQLPTGPHSRTFTGRDVALEGHVGKMLMAATYHLPHETQLRKMRTASLQLLHMEFPHQNNTCSPPTRQEFPRFLVMSSDVHFKTAIWILRSQPDGPEDTYQDQADISSFLRNTTLGSVQDGKVGVVRKSRESVLEKNECRWWQGKEIRWRRVHPPNTEKEVTGVNIQTAIAKVTEGVIQQGTGMIDNWLLLV</sequence>
<accession>A0A4U1EJ17</accession>
<evidence type="ECO:0000313" key="1">
    <source>
        <dbReference type="EMBL" id="TKC36113.1"/>
    </source>
</evidence>
<name>A0A4U1EJ17_MONMO</name>
<feature type="non-terminal residue" evidence="1">
    <location>
        <position position="427"/>
    </location>
</feature>
<gene>
    <name evidence="1" type="ORF">EI555_017546</name>
</gene>
<protein>
    <submittedName>
        <fullName evidence="1">Uncharacterized protein</fullName>
    </submittedName>
</protein>
<proteinExistence type="predicted"/>
<feature type="non-terminal residue" evidence="1">
    <location>
        <position position="1"/>
    </location>
</feature>
<dbReference type="AlphaFoldDB" id="A0A4U1EJ17"/>
<comment type="caution">
    <text evidence="1">The sequence shown here is derived from an EMBL/GenBank/DDBJ whole genome shotgun (WGS) entry which is preliminary data.</text>
</comment>
<dbReference type="Proteomes" id="UP000308365">
    <property type="component" value="Unassembled WGS sequence"/>
</dbReference>
<dbReference type="EMBL" id="RWIC01001369">
    <property type="protein sequence ID" value="TKC36113.1"/>
    <property type="molecule type" value="Genomic_DNA"/>
</dbReference>
<organism evidence="1 2">
    <name type="scientific">Monodon monoceros</name>
    <name type="common">Narwhal</name>
    <name type="synonym">Ceratodon monodon</name>
    <dbReference type="NCBI Taxonomy" id="40151"/>
    <lineage>
        <taxon>Eukaryota</taxon>
        <taxon>Metazoa</taxon>
        <taxon>Chordata</taxon>
        <taxon>Craniata</taxon>
        <taxon>Vertebrata</taxon>
        <taxon>Euteleostomi</taxon>
        <taxon>Mammalia</taxon>
        <taxon>Eutheria</taxon>
        <taxon>Laurasiatheria</taxon>
        <taxon>Artiodactyla</taxon>
        <taxon>Whippomorpha</taxon>
        <taxon>Cetacea</taxon>
        <taxon>Odontoceti</taxon>
        <taxon>Monodontidae</taxon>
        <taxon>Monodon</taxon>
    </lineage>
</organism>
<evidence type="ECO:0000313" key="2">
    <source>
        <dbReference type="Proteomes" id="UP000308365"/>
    </source>
</evidence>